<accession>A0A1A9I2Z9</accession>
<proteinExistence type="predicted"/>
<evidence type="ECO:0000313" key="1">
    <source>
        <dbReference type="EMBL" id="ANH81903.1"/>
    </source>
</evidence>
<keyword evidence="2" id="KW-1185">Reference proteome</keyword>
<protein>
    <recommendedName>
        <fullName evidence="3">DUF72 domain-containing protein</fullName>
    </recommendedName>
</protein>
<dbReference type="KEGG" id="nia:A8C56_13790"/>
<dbReference type="Pfam" id="PF01904">
    <property type="entry name" value="DUF72"/>
    <property type="match status" value="1"/>
</dbReference>
<name>A0A1A9I2Z9_9BACT</name>
<dbReference type="RefSeq" id="WP_067757104.1">
    <property type="nucleotide sequence ID" value="NZ_CP015772.1"/>
</dbReference>
<organism evidence="1 2">
    <name type="scientific">Niabella ginsenosidivorans</name>
    <dbReference type="NCBI Taxonomy" id="1176587"/>
    <lineage>
        <taxon>Bacteria</taxon>
        <taxon>Pseudomonadati</taxon>
        <taxon>Bacteroidota</taxon>
        <taxon>Chitinophagia</taxon>
        <taxon>Chitinophagales</taxon>
        <taxon>Chitinophagaceae</taxon>
        <taxon>Niabella</taxon>
    </lineage>
</organism>
<sequence>MAKGTINIGTSGWHYRHWKKVFYPDTVRNEDQLNYYAQVFRTVEINNSFYRLPAAETFSAWAAAVPGNFLFAVKGSRFFTHMKKLNLGKKDLQPFFTHIKHLKKKLGPVLFQLPPAWKVNAERLEGFLKILPRKYRYSFEFRNATWYNEQVYALLKKYNCAFCIYDLNRQTSPLITTADFVYIRLHGPAGKYQGKYTASMLETWAKKCRKWQAEELDVYLYFDNDQAGYAVQNAGALSGKLL</sequence>
<dbReference type="Gene3D" id="3.20.20.410">
    <property type="entry name" value="Protein of unknown function UPF0759"/>
    <property type="match status" value="1"/>
</dbReference>
<dbReference type="InterPro" id="IPR002763">
    <property type="entry name" value="DUF72"/>
</dbReference>
<reference evidence="1 2" key="1">
    <citation type="submission" date="2016-05" db="EMBL/GenBank/DDBJ databases">
        <title>Niabella ginsenosidivorans BS26 whole genome sequencing.</title>
        <authorList>
            <person name="Im W.T."/>
            <person name="Siddiqi M.Z."/>
        </authorList>
    </citation>
    <scope>NUCLEOTIDE SEQUENCE [LARGE SCALE GENOMIC DNA]</scope>
    <source>
        <strain evidence="1 2">BS26</strain>
    </source>
</reference>
<dbReference type="STRING" id="1176587.A8C56_13790"/>
<dbReference type="PANTHER" id="PTHR30348">
    <property type="entry name" value="UNCHARACTERIZED PROTEIN YECE"/>
    <property type="match status" value="1"/>
</dbReference>
<dbReference type="InterPro" id="IPR036520">
    <property type="entry name" value="UPF0759_sf"/>
</dbReference>
<evidence type="ECO:0000313" key="2">
    <source>
        <dbReference type="Proteomes" id="UP000077667"/>
    </source>
</evidence>
<dbReference type="Proteomes" id="UP000077667">
    <property type="component" value="Chromosome"/>
</dbReference>
<dbReference type="PANTHER" id="PTHR30348:SF4">
    <property type="entry name" value="DUF72 DOMAIN-CONTAINING PROTEIN"/>
    <property type="match status" value="1"/>
</dbReference>
<dbReference type="OrthoDB" id="9780310at2"/>
<dbReference type="AlphaFoldDB" id="A0A1A9I2Z9"/>
<evidence type="ECO:0008006" key="3">
    <source>
        <dbReference type="Google" id="ProtNLM"/>
    </source>
</evidence>
<dbReference type="EMBL" id="CP015772">
    <property type="protein sequence ID" value="ANH81903.1"/>
    <property type="molecule type" value="Genomic_DNA"/>
</dbReference>
<dbReference type="SUPFAM" id="SSF117396">
    <property type="entry name" value="TM1631-like"/>
    <property type="match status" value="1"/>
</dbReference>
<gene>
    <name evidence="1" type="ORF">A8C56_13790</name>
</gene>